<dbReference type="CDD" id="cd13399">
    <property type="entry name" value="Slt35-like"/>
    <property type="match status" value="1"/>
</dbReference>
<name>A0A8J3RBB4_9ACTN</name>
<proteinExistence type="predicted"/>
<feature type="domain" description="Transglycosylase SLT" evidence="2">
    <location>
        <begin position="323"/>
        <end position="375"/>
    </location>
</feature>
<comment type="caution">
    <text evidence="3">The sequence shown here is derived from an EMBL/GenBank/DDBJ whole genome shotgun (WGS) entry which is preliminary data.</text>
</comment>
<evidence type="ECO:0000313" key="4">
    <source>
        <dbReference type="Proteomes" id="UP000610966"/>
    </source>
</evidence>
<dbReference type="GO" id="GO:0009253">
    <property type="term" value="P:peptidoglycan catabolic process"/>
    <property type="evidence" value="ECO:0007669"/>
    <property type="project" value="TreeGrafter"/>
</dbReference>
<keyword evidence="1" id="KW-0472">Membrane</keyword>
<dbReference type="InterPro" id="IPR043426">
    <property type="entry name" value="MltB-like"/>
</dbReference>
<dbReference type="InterPro" id="IPR031304">
    <property type="entry name" value="SLT_2"/>
</dbReference>
<keyword evidence="1" id="KW-0812">Transmembrane</keyword>
<dbReference type="Proteomes" id="UP000610966">
    <property type="component" value="Unassembled WGS sequence"/>
</dbReference>
<evidence type="ECO:0000256" key="1">
    <source>
        <dbReference type="SAM" id="Phobius"/>
    </source>
</evidence>
<sequence>MGPVRHLPGSVPLRTFVAGLAVAIAGVIVMGSLFLVTEGGAGAAERSPSRAPAPAPTLRPEAALVPDASLPSSRPVVAVPAETAETASTGGTAGTDIRVTPPSLMAIAQSKVTARTLREMAKLPHVTKAAAVDGGSVRVSGTALRLLAVDPARFRQWTPKAVARHPEVWRALAGDEFVADRAAAKRLSLVLGAEYQLDGGPRLRLAASAALGLPGIDGLIGKDLGRRLGFAEGIVVLVHGEDGLIDRNGVKRLLGGTAEIVPVTSSSGGGRTPSRTSEGLVGRPESYLELYQRSAELCPGLSWTVLAAIGQVESGHGRNNGPSSAGALGPMQFMPATWKAYGVDGDGDGETDIWSAYDAVPSAATYLCANGAGRGGEKLRKAVWFYNHSWAYVDRVLSLADAYARTYS</sequence>
<keyword evidence="4" id="KW-1185">Reference proteome</keyword>
<keyword evidence="1" id="KW-1133">Transmembrane helix</keyword>
<dbReference type="SUPFAM" id="SSF53955">
    <property type="entry name" value="Lysozyme-like"/>
    <property type="match status" value="1"/>
</dbReference>
<dbReference type="Pfam" id="PF13406">
    <property type="entry name" value="SLT_2"/>
    <property type="match status" value="1"/>
</dbReference>
<evidence type="ECO:0000259" key="2">
    <source>
        <dbReference type="Pfam" id="PF13406"/>
    </source>
</evidence>
<organism evidence="3 4">
    <name type="scientific">Sphaerimonospora thailandensis</name>
    <dbReference type="NCBI Taxonomy" id="795644"/>
    <lineage>
        <taxon>Bacteria</taxon>
        <taxon>Bacillati</taxon>
        <taxon>Actinomycetota</taxon>
        <taxon>Actinomycetes</taxon>
        <taxon>Streptosporangiales</taxon>
        <taxon>Streptosporangiaceae</taxon>
        <taxon>Sphaerimonospora</taxon>
    </lineage>
</organism>
<dbReference type="AlphaFoldDB" id="A0A8J3RBB4"/>
<protein>
    <recommendedName>
        <fullName evidence="2">Transglycosylase SLT domain-containing protein</fullName>
    </recommendedName>
</protein>
<accession>A0A8J3RBB4</accession>
<dbReference type="EMBL" id="BOOG01000014">
    <property type="protein sequence ID" value="GIH69388.1"/>
    <property type="molecule type" value="Genomic_DNA"/>
</dbReference>
<dbReference type="GO" id="GO:0008933">
    <property type="term" value="F:peptidoglycan lytic transglycosylase activity"/>
    <property type="evidence" value="ECO:0007669"/>
    <property type="project" value="TreeGrafter"/>
</dbReference>
<dbReference type="PANTHER" id="PTHR30163">
    <property type="entry name" value="MEMBRANE-BOUND LYTIC MUREIN TRANSGLYCOSYLASE B"/>
    <property type="match status" value="1"/>
</dbReference>
<evidence type="ECO:0000313" key="3">
    <source>
        <dbReference type="EMBL" id="GIH69388.1"/>
    </source>
</evidence>
<reference evidence="3" key="1">
    <citation type="submission" date="2021-01" db="EMBL/GenBank/DDBJ databases">
        <title>Whole genome shotgun sequence of Sphaerimonospora thailandensis NBRC 107569.</title>
        <authorList>
            <person name="Komaki H."/>
            <person name="Tamura T."/>
        </authorList>
    </citation>
    <scope>NUCLEOTIDE SEQUENCE</scope>
    <source>
        <strain evidence="3">NBRC 107569</strain>
    </source>
</reference>
<dbReference type="Gene3D" id="1.10.530.10">
    <property type="match status" value="1"/>
</dbReference>
<dbReference type="PANTHER" id="PTHR30163:SF8">
    <property type="entry name" value="LYTIC MUREIN TRANSGLYCOSYLASE"/>
    <property type="match status" value="1"/>
</dbReference>
<gene>
    <name evidence="3" type="ORF">Mth01_16410</name>
</gene>
<dbReference type="InterPro" id="IPR023346">
    <property type="entry name" value="Lysozyme-like_dom_sf"/>
</dbReference>
<feature type="transmembrane region" description="Helical" evidence="1">
    <location>
        <begin position="16"/>
        <end position="36"/>
    </location>
</feature>